<evidence type="ECO:0000256" key="1">
    <source>
        <dbReference type="ARBA" id="ARBA00000085"/>
    </source>
</evidence>
<keyword evidence="7 13" id="KW-0418">Kinase</keyword>
<evidence type="ECO:0000259" key="12">
    <source>
        <dbReference type="PROSITE" id="PS50109"/>
    </source>
</evidence>
<comment type="catalytic activity">
    <reaction evidence="1">
        <text>ATP + protein L-histidine = ADP + protein N-phospho-L-histidine.</text>
        <dbReference type="EC" id="2.7.13.3"/>
    </reaction>
</comment>
<evidence type="ECO:0000256" key="7">
    <source>
        <dbReference type="ARBA" id="ARBA00022777"/>
    </source>
</evidence>
<keyword evidence="5" id="KW-0808">Transferase</keyword>
<dbReference type="EMBL" id="FQXK01000008">
    <property type="protein sequence ID" value="SHH90461.1"/>
    <property type="molecule type" value="Genomic_DNA"/>
</dbReference>
<evidence type="ECO:0000256" key="11">
    <source>
        <dbReference type="SAM" id="Phobius"/>
    </source>
</evidence>
<keyword evidence="8 11" id="KW-1133">Transmembrane helix</keyword>
<dbReference type="CDD" id="cd00082">
    <property type="entry name" value="HisKA"/>
    <property type="match status" value="1"/>
</dbReference>
<dbReference type="AlphaFoldDB" id="A0A1M5WSN0"/>
<gene>
    <name evidence="13" type="ORF">SAMN02745229_01147</name>
</gene>
<dbReference type="RefSeq" id="WP_073386197.1">
    <property type="nucleotide sequence ID" value="NZ_FQXK01000008.1"/>
</dbReference>
<dbReference type="Gene3D" id="6.10.340.10">
    <property type="match status" value="1"/>
</dbReference>
<dbReference type="Gene3D" id="3.30.565.10">
    <property type="entry name" value="Histidine kinase-like ATPase, C-terminal domain"/>
    <property type="match status" value="1"/>
</dbReference>
<dbReference type="PRINTS" id="PR01780">
    <property type="entry name" value="LANTIREGPROT"/>
</dbReference>
<dbReference type="Gene3D" id="1.10.287.130">
    <property type="match status" value="1"/>
</dbReference>
<dbReference type="InterPro" id="IPR003594">
    <property type="entry name" value="HATPase_dom"/>
</dbReference>
<keyword evidence="14" id="KW-1185">Reference proteome</keyword>
<protein>
    <recommendedName>
        <fullName evidence="3">histidine kinase</fullName>
        <ecNumber evidence="3">2.7.13.3</ecNumber>
    </recommendedName>
</protein>
<dbReference type="PANTHER" id="PTHR45528:SF8">
    <property type="entry name" value="HISTIDINE KINASE"/>
    <property type="match status" value="1"/>
</dbReference>
<evidence type="ECO:0000313" key="13">
    <source>
        <dbReference type="EMBL" id="SHH90461.1"/>
    </source>
</evidence>
<dbReference type="Pfam" id="PF02518">
    <property type="entry name" value="HATPase_c"/>
    <property type="match status" value="1"/>
</dbReference>
<dbReference type="SUPFAM" id="SSF55874">
    <property type="entry name" value="ATPase domain of HSP90 chaperone/DNA topoisomerase II/histidine kinase"/>
    <property type="match status" value="1"/>
</dbReference>
<dbReference type="SMART" id="SM00388">
    <property type="entry name" value="HisKA"/>
    <property type="match status" value="1"/>
</dbReference>
<dbReference type="InterPro" id="IPR050398">
    <property type="entry name" value="HssS/ArlS-like"/>
</dbReference>
<dbReference type="GeneID" id="89509607"/>
<evidence type="ECO:0000256" key="3">
    <source>
        <dbReference type="ARBA" id="ARBA00012438"/>
    </source>
</evidence>
<reference evidence="14" key="1">
    <citation type="submission" date="2016-11" db="EMBL/GenBank/DDBJ databases">
        <authorList>
            <person name="Varghese N."/>
            <person name="Submissions S."/>
        </authorList>
    </citation>
    <scope>NUCLEOTIDE SEQUENCE [LARGE SCALE GENOMIC DNA]</scope>
    <source>
        <strain evidence="14">DSM 3071</strain>
    </source>
</reference>
<dbReference type="PANTHER" id="PTHR45528">
    <property type="entry name" value="SENSOR HISTIDINE KINASE CPXA"/>
    <property type="match status" value="1"/>
</dbReference>
<dbReference type="InterPro" id="IPR036097">
    <property type="entry name" value="HisK_dim/P_sf"/>
</dbReference>
<dbReference type="STRING" id="1121131.SAMN02745229_01147"/>
<organism evidence="13 14">
    <name type="scientific">Butyrivibrio fibrisolvens DSM 3071</name>
    <dbReference type="NCBI Taxonomy" id="1121131"/>
    <lineage>
        <taxon>Bacteria</taxon>
        <taxon>Bacillati</taxon>
        <taxon>Bacillota</taxon>
        <taxon>Clostridia</taxon>
        <taxon>Lachnospirales</taxon>
        <taxon>Lachnospiraceae</taxon>
        <taxon>Butyrivibrio</taxon>
    </lineage>
</organism>
<evidence type="ECO:0000256" key="6">
    <source>
        <dbReference type="ARBA" id="ARBA00022692"/>
    </source>
</evidence>
<dbReference type="EC" id="2.7.13.3" evidence="3"/>
<dbReference type="GO" id="GO:0005886">
    <property type="term" value="C:plasma membrane"/>
    <property type="evidence" value="ECO:0007669"/>
    <property type="project" value="TreeGrafter"/>
</dbReference>
<dbReference type="Pfam" id="PF00512">
    <property type="entry name" value="HisKA"/>
    <property type="match status" value="1"/>
</dbReference>
<accession>A0A1M5WSN0</accession>
<feature type="transmembrane region" description="Helical" evidence="11">
    <location>
        <begin position="156"/>
        <end position="176"/>
    </location>
</feature>
<dbReference type="InterPro" id="IPR005467">
    <property type="entry name" value="His_kinase_dom"/>
</dbReference>
<comment type="subcellular location">
    <subcellularLocation>
        <location evidence="2">Membrane</location>
        <topology evidence="2">Multi-pass membrane protein</topology>
    </subcellularLocation>
</comment>
<dbReference type="InterPro" id="IPR008358">
    <property type="entry name" value="Sig_transdc_His_kin/Pase_MprB"/>
</dbReference>
<evidence type="ECO:0000256" key="5">
    <source>
        <dbReference type="ARBA" id="ARBA00022679"/>
    </source>
</evidence>
<evidence type="ECO:0000313" key="14">
    <source>
        <dbReference type="Proteomes" id="UP000184278"/>
    </source>
</evidence>
<proteinExistence type="predicted"/>
<dbReference type="SMART" id="SM00387">
    <property type="entry name" value="HATPase_c"/>
    <property type="match status" value="1"/>
</dbReference>
<dbReference type="PROSITE" id="PS50109">
    <property type="entry name" value="HIS_KIN"/>
    <property type="match status" value="1"/>
</dbReference>
<keyword evidence="9" id="KW-0902">Two-component regulatory system</keyword>
<keyword evidence="6 11" id="KW-0812">Transmembrane</keyword>
<evidence type="ECO:0000256" key="8">
    <source>
        <dbReference type="ARBA" id="ARBA00022989"/>
    </source>
</evidence>
<evidence type="ECO:0000256" key="4">
    <source>
        <dbReference type="ARBA" id="ARBA00022553"/>
    </source>
</evidence>
<feature type="domain" description="Histidine kinase" evidence="12">
    <location>
        <begin position="245"/>
        <end position="457"/>
    </location>
</feature>
<dbReference type="Proteomes" id="UP000184278">
    <property type="component" value="Unassembled WGS sequence"/>
</dbReference>
<name>A0A1M5WSN0_BUTFI</name>
<keyword evidence="10 11" id="KW-0472">Membrane</keyword>
<evidence type="ECO:0000256" key="9">
    <source>
        <dbReference type="ARBA" id="ARBA00023012"/>
    </source>
</evidence>
<dbReference type="GO" id="GO:0000155">
    <property type="term" value="F:phosphorelay sensor kinase activity"/>
    <property type="evidence" value="ECO:0007669"/>
    <property type="project" value="InterPro"/>
</dbReference>
<dbReference type="OrthoDB" id="84942at2"/>
<keyword evidence="4" id="KW-0597">Phosphoprotein</keyword>
<feature type="transmembrane region" description="Helical" evidence="11">
    <location>
        <begin position="21"/>
        <end position="45"/>
    </location>
</feature>
<evidence type="ECO:0000256" key="2">
    <source>
        <dbReference type="ARBA" id="ARBA00004141"/>
    </source>
</evidence>
<evidence type="ECO:0000256" key="10">
    <source>
        <dbReference type="ARBA" id="ARBA00023136"/>
    </source>
</evidence>
<dbReference type="InterPro" id="IPR036890">
    <property type="entry name" value="HATPase_C_sf"/>
</dbReference>
<dbReference type="SUPFAM" id="SSF47384">
    <property type="entry name" value="Homodimeric domain of signal transducing histidine kinase"/>
    <property type="match status" value="1"/>
</dbReference>
<dbReference type="InterPro" id="IPR003661">
    <property type="entry name" value="HisK_dim/P_dom"/>
</dbReference>
<sequence length="457" mass="51583">MGRVKSKDRKKSRSLGSIFSFYVIGMMLGFIAWAVVAYVIFTILIMTGAVYPSNYAEMQIANFYKTLSSAETITSDMIPDSCKYMLFTEDGTVIDGNIDEEYVATAWNAVSSSAVGGEYYYKAITRSGEYLVFQYKLVPQFKSTFLRKYFPNVQNLIYIAIIVGGVEVMHISSLLFGRKLKKRMIPVLEATKKIGERDLEFEIEKSGVQEIDDCLKSIDDMRYALKESLQKQWTSEQEKNRQMSALAHDIKTPLTVVRGNAELLLESELDDEQKCYADYITGSAQQIENYVQTLIDVTKSQEGLHETTNKVRVQSLLEDIKKQSLGLTRVYDQKLQFSENCKTDTIDIAYDQLVRAVMNIIRNAAEHSPEGSDISVDVTEKFDELRFTVTDSGKGFSQEALKHATEQFFMDDNSRSGGMHYGIGLFFAMNVAKMHGGDIKLSNSKERGGVVELSIKI</sequence>